<name>A0A841CMK5_9PSEU</name>
<keyword evidence="6" id="KW-1185">Reference proteome</keyword>
<keyword evidence="3" id="KW-0949">S-adenosyl-L-methionine</keyword>
<comment type="caution">
    <text evidence="5">The sequence shown here is derived from an EMBL/GenBank/DDBJ whole genome shotgun (WGS) entry which is preliminary data.</text>
</comment>
<organism evidence="5 6">
    <name type="scientific">Saccharothrix tamanrassetensis</name>
    <dbReference type="NCBI Taxonomy" id="1051531"/>
    <lineage>
        <taxon>Bacteria</taxon>
        <taxon>Bacillati</taxon>
        <taxon>Actinomycetota</taxon>
        <taxon>Actinomycetes</taxon>
        <taxon>Pseudonocardiales</taxon>
        <taxon>Pseudonocardiaceae</taxon>
        <taxon>Saccharothrix</taxon>
    </lineage>
</organism>
<feature type="domain" description="Polyketide synthase-like methyltransferase" evidence="4">
    <location>
        <begin position="39"/>
        <end position="297"/>
    </location>
</feature>
<dbReference type="EMBL" id="JACHJN010000008">
    <property type="protein sequence ID" value="MBB5958529.1"/>
    <property type="molecule type" value="Genomic_DNA"/>
</dbReference>
<gene>
    <name evidence="5" type="ORF">FHS29_005137</name>
</gene>
<dbReference type="InterPro" id="IPR013216">
    <property type="entry name" value="Methyltransf_11"/>
</dbReference>
<dbReference type="Pfam" id="PF08241">
    <property type="entry name" value="Methyltransf_11"/>
    <property type="match status" value="1"/>
</dbReference>
<evidence type="ECO:0000256" key="2">
    <source>
        <dbReference type="ARBA" id="ARBA00022679"/>
    </source>
</evidence>
<dbReference type="RefSeq" id="WP_184694553.1">
    <property type="nucleotide sequence ID" value="NZ_JACHJN010000008.1"/>
</dbReference>
<accession>A0A841CMK5</accession>
<dbReference type="Proteomes" id="UP000547510">
    <property type="component" value="Unassembled WGS sequence"/>
</dbReference>
<sequence length="299" mass="32392">MSTQGLRDTARAFNESVQPIVAPMADEVGEYFDRNHEVLTAIYRGNMHFGYWTGPDDDAGFEEATTRLTDLVIDELGVGAGARVLDLGCGIGRPAVRLAERTGAEVVGVSVSRKDVARAGETAAAAGLADIVSFQVADAMALPFEDESFDAVFALGSMGHMPDRAVVLKEVARVLRPGGRVVLTDEVLRGAALEDEEQAYILAVVAATWCAGPPTVAERYSDYCRVAGLELDDMVDITEHTKYTFSKIFEGLQEYRAEHGDLPEDMAEILEMGEGIDWDEHHSEEQTEGAVIVTAHRGK</sequence>
<dbReference type="GO" id="GO:0008757">
    <property type="term" value="F:S-adenosylmethionine-dependent methyltransferase activity"/>
    <property type="evidence" value="ECO:0007669"/>
    <property type="project" value="InterPro"/>
</dbReference>
<evidence type="ECO:0000256" key="3">
    <source>
        <dbReference type="ARBA" id="ARBA00022691"/>
    </source>
</evidence>
<keyword evidence="1 5" id="KW-0489">Methyltransferase</keyword>
<dbReference type="CDD" id="cd02440">
    <property type="entry name" value="AdoMet_MTases"/>
    <property type="match status" value="1"/>
</dbReference>
<evidence type="ECO:0000313" key="6">
    <source>
        <dbReference type="Proteomes" id="UP000547510"/>
    </source>
</evidence>
<dbReference type="PANTHER" id="PTHR44068:SF11">
    <property type="entry name" value="GERANYL DIPHOSPHATE 2-C-METHYLTRANSFERASE"/>
    <property type="match status" value="1"/>
</dbReference>
<dbReference type="SMART" id="SM00828">
    <property type="entry name" value="PKS_MT"/>
    <property type="match status" value="1"/>
</dbReference>
<keyword evidence="5" id="KW-0830">Ubiquinone</keyword>
<dbReference type="InterPro" id="IPR050447">
    <property type="entry name" value="Erg6_SMT_methyltransf"/>
</dbReference>
<dbReference type="InterPro" id="IPR020803">
    <property type="entry name" value="MeTfrase_dom"/>
</dbReference>
<reference evidence="5 6" key="1">
    <citation type="submission" date="2020-08" db="EMBL/GenBank/DDBJ databases">
        <title>Genomic Encyclopedia of Type Strains, Phase III (KMG-III): the genomes of soil and plant-associated and newly described type strains.</title>
        <authorList>
            <person name="Whitman W."/>
        </authorList>
    </citation>
    <scope>NUCLEOTIDE SEQUENCE [LARGE SCALE GENOMIC DNA]</scope>
    <source>
        <strain evidence="5 6">CECT 8640</strain>
    </source>
</reference>
<evidence type="ECO:0000259" key="4">
    <source>
        <dbReference type="SMART" id="SM00828"/>
    </source>
</evidence>
<evidence type="ECO:0000313" key="5">
    <source>
        <dbReference type="EMBL" id="MBB5958529.1"/>
    </source>
</evidence>
<dbReference type="PANTHER" id="PTHR44068">
    <property type="entry name" value="ZGC:194242"/>
    <property type="match status" value="1"/>
</dbReference>
<dbReference type="AlphaFoldDB" id="A0A841CMK5"/>
<evidence type="ECO:0000256" key="1">
    <source>
        <dbReference type="ARBA" id="ARBA00022603"/>
    </source>
</evidence>
<keyword evidence="2" id="KW-0808">Transferase</keyword>
<proteinExistence type="predicted"/>
<dbReference type="SUPFAM" id="SSF53335">
    <property type="entry name" value="S-adenosyl-L-methionine-dependent methyltransferases"/>
    <property type="match status" value="1"/>
</dbReference>
<dbReference type="Gene3D" id="3.40.50.150">
    <property type="entry name" value="Vaccinia Virus protein VP39"/>
    <property type="match status" value="1"/>
</dbReference>
<dbReference type="GO" id="GO:0032259">
    <property type="term" value="P:methylation"/>
    <property type="evidence" value="ECO:0007669"/>
    <property type="project" value="UniProtKB-KW"/>
</dbReference>
<protein>
    <submittedName>
        <fullName evidence="5">Ubiquinone/menaquinone biosynthesis C-methylase UbiE</fullName>
    </submittedName>
</protein>
<dbReference type="InterPro" id="IPR029063">
    <property type="entry name" value="SAM-dependent_MTases_sf"/>
</dbReference>